<organism evidence="1 2">
    <name type="scientific">Vibrio parahaemolyticus serotype O3:K6 (strain RIMD 2210633)</name>
    <dbReference type="NCBI Taxonomy" id="223926"/>
    <lineage>
        <taxon>Bacteria</taxon>
        <taxon>Pseudomonadati</taxon>
        <taxon>Pseudomonadota</taxon>
        <taxon>Gammaproteobacteria</taxon>
        <taxon>Vibrionales</taxon>
        <taxon>Vibrionaceae</taxon>
        <taxon>Vibrio</taxon>
    </lineage>
</organism>
<gene>
    <name evidence="1" type="ordered locus">VP1039</name>
</gene>
<dbReference type="KEGG" id="vpa:VP1039"/>
<accession>Q87QW0</accession>
<protein>
    <submittedName>
        <fullName evidence="1">Uncharacterized protein</fullName>
    </submittedName>
</protein>
<dbReference type="HOGENOM" id="CLU_3435027_0_0_6"/>
<dbReference type="EMBL" id="BA000031">
    <property type="protein sequence ID" value="BAC59302.1"/>
    <property type="molecule type" value="Genomic_DNA"/>
</dbReference>
<reference evidence="1 2" key="1">
    <citation type="journal article" date="2003" name="Lancet">
        <title>Genome sequence of Vibrio parahaemolyticus: a pathogenic mechanism distinct from that of V. cholerae.</title>
        <authorList>
            <person name="Makino K."/>
            <person name="Oshima K."/>
            <person name="Kurokawa K."/>
            <person name="Yokoyama K."/>
            <person name="Uda T."/>
            <person name="Tagomori K."/>
            <person name="Iijima Y."/>
            <person name="Najima M."/>
            <person name="Nakano M."/>
            <person name="Yamashita A."/>
            <person name="Kubota Y."/>
            <person name="Kimura S."/>
            <person name="Yasunaga T."/>
            <person name="Honda T."/>
            <person name="Shinagawa H."/>
            <person name="Hattori M."/>
            <person name="Iida T."/>
        </authorList>
    </citation>
    <scope>NUCLEOTIDE SEQUENCE [LARGE SCALE GENOMIC DNA]</scope>
    <source>
        <strain evidence="2">RIMD 2210633</strain>
    </source>
</reference>
<sequence length="14" mass="1642">MKTMAERKKLATMC</sequence>
<name>Q87QW0_VIBPA</name>
<evidence type="ECO:0000313" key="1">
    <source>
        <dbReference type="EMBL" id="BAC59302.1"/>
    </source>
</evidence>
<dbReference type="Proteomes" id="UP000002493">
    <property type="component" value="Chromosome 1"/>
</dbReference>
<evidence type="ECO:0000313" key="2">
    <source>
        <dbReference type="Proteomes" id="UP000002493"/>
    </source>
</evidence>
<proteinExistence type="predicted"/>